<proteinExistence type="inferred from homology"/>
<name>A0A210PFA6_MIZYE</name>
<keyword evidence="1 4" id="KW-0349">Heme</keyword>
<organism evidence="6 7">
    <name type="scientific">Mizuhopecten yessoensis</name>
    <name type="common">Japanese scallop</name>
    <name type="synonym">Patinopecten yessoensis</name>
    <dbReference type="NCBI Taxonomy" id="6573"/>
    <lineage>
        <taxon>Eukaryota</taxon>
        <taxon>Metazoa</taxon>
        <taxon>Spiralia</taxon>
        <taxon>Lophotrochozoa</taxon>
        <taxon>Mollusca</taxon>
        <taxon>Bivalvia</taxon>
        <taxon>Autobranchia</taxon>
        <taxon>Pteriomorphia</taxon>
        <taxon>Pectinida</taxon>
        <taxon>Pectinoidea</taxon>
        <taxon>Pectinidae</taxon>
        <taxon>Mizuhopecten</taxon>
    </lineage>
</organism>
<evidence type="ECO:0000256" key="3">
    <source>
        <dbReference type="ARBA" id="ARBA00023004"/>
    </source>
</evidence>
<gene>
    <name evidence="6" type="ORF">KP79_PYT09654</name>
</gene>
<dbReference type="InterPro" id="IPR050532">
    <property type="entry name" value="Globin-like_OT"/>
</dbReference>
<dbReference type="GO" id="GO:0005344">
    <property type="term" value="F:oxygen carrier activity"/>
    <property type="evidence" value="ECO:0007669"/>
    <property type="project" value="UniProtKB-KW"/>
</dbReference>
<sequence length="227" mass="26283">MGCRQTKETPCVTEITEFDPLTDNGVTTIPSVDPRLPLNARQVFKLKQSWKGIKRKIAETGVEMFVRLFKSNADLMAIFDKVTNIESEDELRQNEYLEQHATLVMTTLDEAITKIDDYDHVKNHLNRTGATHQRFDVFRSENFRKIREPFIEAVKITLGDRYTDYMANVYEITIDFILKALEDGFLDNNNPVEQKIIVTDHSTEQPEVTKIEHCRVNDVTNKEQAKT</sequence>
<dbReference type="InterPro" id="IPR000971">
    <property type="entry name" value="Globin"/>
</dbReference>
<keyword evidence="3" id="KW-0408">Iron</keyword>
<evidence type="ECO:0000256" key="2">
    <source>
        <dbReference type="ARBA" id="ARBA00022723"/>
    </source>
</evidence>
<dbReference type="Gene3D" id="1.10.490.10">
    <property type="entry name" value="Globins"/>
    <property type="match status" value="1"/>
</dbReference>
<evidence type="ECO:0000256" key="1">
    <source>
        <dbReference type="ARBA" id="ARBA00022617"/>
    </source>
</evidence>
<keyword evidence="4" id="KW-0561">Oxygen transport</keyword>
<dbReference type="Proteomes" id="UP000242188">
    <property type="component" value="Unassembled WGS sequence"/>
</dbReference>
<dbReference type="SUPFAM" id="SSF46458">
    <property type="entry name" value="Globin-like"/>
    <property type="match status" value="1"/>
</dbReference>
<dbReference type="InterPro" id="IPR012292">
    <property type="entry name" value="Globin/Proto"/>
</dbReference>
<dbReference type="EMBL" id="NEDP02076738">
    <property type="protein sequence ID" value="OWF35175.1"/>
    <property type="molecule type" value="Genomic_DNA"/>
</dbReference>
<feature type="domain" description="Globin" evidence="5">
    <location>
        <begin position="37"/>
        <end position="186"/>
    </location>
</feature>
<evidence type="ECO:0000256" key="4">
    <source>
        <dbReference type="RuleBase" id="RU000356"/>
    </source>
</evidence>
<comment type="similarity">
    <text evidence="4">Belongs to the globin family.</text>
</comment>
<dbReference type="GO" id="GO:0019825">
    <property type="term" value="F:oxygen binding"/>
    <property type="evidence" value="ECO:0007669"/>
    <property type="project" value="InterPro"/>
</dbReference>
<comment type="caution">
    <text evidence="6">The sequence shown here is derived from an EMBL/GenBank/DDBJ whole genome shotgun (WGS) entry which is preliminary data.</text>
</comment>
<dbReference type="PANTHER" id="PTHR46458:SF5">
    <property type="entry name" value="GLOBIN FAMILY PROFILE DOMAIN-CONTAINING PROTEIN"/>
    <property type="match status" value="1"/>
</dbReference>
<dbReference type="OrthoDB" id="6344802at2759"/>
<dbReference type="Pfam" id="PF00042">
    <property type="entry name" value="Globin"/>
    <property type="match status" value="1"/>
</dbReference>
<dbReference type="PROSITE" id="PS01033">
    <property type="entry name" value="GLOBIN"/>
    <property type="match status" value="1"/>
</dbReference>
<reference evidence="6 7" key="1">
    <citation type="journal article" date="2017" name="Nat. Ecol. Evol.">
        <title>Scallop genome provides insights into evolution of bilaterian karyotype and development.</title>
        <authorList>
            <person name="Wang S."/>
            <person name="Zhang J."/>
            <person name="Jiao W."/>
            <person name="Li J."/>
            <person name="Xun X."/>
            <person name="Sun Y."/>
            <person name="Guo X."/>
            <person name="Huan P."/>
            <person name="Dong B."/>
            <person name="Zhang L."/>
            <person name="Hu X."/>
            <person name="Sun X."/>
            <person name="Wang J."/>
            <person name="Zhao C."/>
            <person name="Wang Y."/>
            <person name="Wang D."/>
            <person name="Huang X."/>
            <person name="Wang R."/>
            <person name="Lv J."/>
            <person name="Li Y."/>
            <person name="Zhang Z."/>
            <person name="Liu B."/>
            <person name="Lu W."/>
            <person name="Hui Y."/>
            <person name="Liang J."/>
            <person name="Zhou Z."/>
            <person name="Hou R."/>
            <person name="Li X."/>
            <person name="Liu Y."/>
            <person name="Li H."/>
            <person name="Ning X."/>
            <person name="Lin Y."/>
            <person name="Zhao L."/>
            <person name="Xing Q."/>
            <person name="Dou J."/>
            <person name="Li Y."/>
            <person name="Mao J."/>
            <person name="Guo H."/>
            <person name="Dou H."/>
            <person name="Li T."/>
            <person name="Mu C."/>
            <person name="Jiang W."/>
            <person name="Fu Q."/>
            <person name="Fu X."/>
            <person name="Miao Y."/>
            <person name="Liu J."/>
            <person name="Yu Q."/>
            <person name="Li R."/>
            <person name="Liao H."/>
            <person name="Li X."/>
            <person name="Kong Y."/>
            <person name="Jiang Z."/>
            <person name="Chourrout D."/>
            <person name="Li R."/>
            <person name="Bao Z."/>
        </authorList>
    </citation>
    <scope>NUCLEOTIDE SEQUENCE [LARGE SCALE GENOMIC DNA]</scope>
    <source>
        <strain evidence="6 7">PY_sf001</strain>
    </source>
</reference>
<dbReference type="PANTHER" id="PTHR46458">
    <property type="entry name" value="BLR2807 PROTEIN"/>
    <property type="match status" value="1"/>
</dbReference>
<dbReference type="AlphaFoldDB" id="A0A210PFA6"/>
<evidence type="ECO:0000313" key="6">
    <source>
        <dbReference type="EMBL" id="OWF35175.1"/>
    </source>
</evidence>
<dbReference type="SMR" id="A0A210PFA6"/>
<keyword evidence="4" id="KW-0813">Transport</keyword>
<dbReference type="GO" id="GO:0046872">
    <property type="term" value="F:metal ion binding"/>
    <property type="evidence" value="ECO:0007669"/>
    <property type="project" value="UniProtKB-KW"/>
</dbReference>
<dbReference type="CDD" id="cd14766">
    <property type="entry name" value="CeGLB25-like"/>
    <property type="match status" value="1"/>
</dbReference>
<dbReference type="InterPro" id="IPR009050">
    <property type="entry name" value="Globin-like_sf"/>
</dbReference>
<evidence type="ECO:0000313" key="7">
    <source>
        <dbReference type="Proteomes" id="UP000242188"/>
    </source>
</evidence>
<keyword evidence="2" id="KW-0479">Metal-binding</keyword>
<protein>
    <submittedName>
        <fullName evidence="6">Neuroglobin</fullName>
    </submittedName>
</protein>
<accession>A0A210PFA6</accession>
<keyword evidence="7" id="KW-1185">Reference proteome</keyword>
<evidence type="ECO:0000259" key="5">
    <source>
        <dbReference type="PROSITE" id="PS01033"/>
    </source>
</evidence>
<dbReference type="GO" id="GO:0020037">
    <property type="term" value="F:heme binding"/>
    <property type="evidence" value="ECO:0007669"/>
    <property type="project" value="InterPro"/>
</dbReference>